<gene>
    <name evidence="2" type="ORF">KM92DES2_11859</name>
</gene>
<feature type="chain" id="PRO_5013143551" description="Lipoprotein" evidence="1">
    <location>
        <begin position="25"/>
        <end position="163"/>
    </location>
</feature>
<evidence type="ECO:0000256" key="1">
    <source>
        <dbReference type="SAM" id="SignalP"/>
    </source>
</evidence>
<name>A0A212JWU1_9BACT</name>
<accession>A0A212JWU1</accession>
<evidence type="ECO:0000313" key="2">
    <source>
        <dbReference type="EMBL" id="SBW03940.1"/>
    </source>
</evidence>
<evidence type="ECO:0008006" key="3">
    <source>
        <dbReference type="Google" id="ProtNLM"/>
    </source>
</evidence>
<protein>
    <recommendedName>
        <fullName evidence="3">Lipoprotein</fullName>
    </recommendedName>
</protein>
<keyword evidence="1" id="KW-0732">Signal</keyword>
<dbReference type="RefSeq" id="WP_227118678.1">
    <property type="nucleotide sequence ID" value="NZ_CABUEN010000003.1"/>
</dbReference>
<dbReference type="EMBL" id="FLUP01000001">
    <property type="protein sequence ID" value="SBW03940.1"/>
    <property type="molecule type" value="Genomic_DNA"/>
</dbReference>
<feature type="signal peptide" evidence="1">
    <location>
        <begin position="1"/>
        <end position="24"/>
    </location>
</feature>
<proteinExistence type="predicted"/>
<sequence length="163" mass="17410">MKYALLGSLMACVLLAGLCGAAAAAEKKFNHFSIDLPAKCSATEKESIVTVSCGQDSFFSIGIFTKAETGNLTPKQFAEKQSARLKGTAPSKADDGGGWTFQAMSGRVMTHADVSTEGDLTLLFISDVSDTDWPDALQKAYDSLRGADDRADALIQKSLFERE</sequence>
<dbReference type="AlphaFoldDB" id="A0A212JWU1"/>
<organism evidence="2">
    <name type="scientific">uncultured Desulfovibrio sp</name>
    <dbReference type="NCBI Taxonomy" id="167968"/>
    <lineage>
        <taxon>Bacteria</taxon>
        <taxon>Pseudomonadati</taxon>
        <taxon>Thermodesulfobacteriota</taxon>
        <taxon>Desulfovibrionia</taxon>
        <taxon>Desulfovibrionales</taxon>
        <taxon>Desulfovibrionaceae</taxon>
        <taxon>Desulfovibrio</taxon>
        <taxon>environmental samples</taxon>
    </lineage>
</organism>
<reference evidence="2" key="1">
    <citation type="submission" date="2016-04" db="EMBL/GenBank/DDBJ databases">
        <authorList>
            <person name="Evans L.H."/>
            <person name="Alamgir A."/>
            <person name="Owens N."/>
            <person name="Weber N.D."/>
            <person name="Virtaneva K."/>
            <person name="Barbian K."/>
            <person name="Babar A."/>
            <person name="Rosenke K."/>
        </authorList>
    </citation>
    <scope>NUCLEOTIDE SEQUENCE</scope>
    <source>
        <strain evidence="2">92-2</strain>
    </source>
</reference>